<proteinExistence type="inferred from homology"/>
<dbReference type="InterPro" id="IPR013749">
    <property type="entry name" value="PM/HMP-P_kinase-1"/>
</dbReference>
<comment type="caution">
    <text evidence="16">The sequence shown here is derived from an EMBL/GenBank/DDBJ whole genome shotgun (WGS) entry which is preliminary data.</text>
</comment>
<evidence type="ECO:0000256" key="7">
    <source>
        <dbReference type="ARBA" id="ARBA00022679"/>
    </source>
</evidence>
<feature type="domain" description="Pyridoxamine kinase/Phosphomethylpyrimidine kinase" evidence="15">
    <location>
        <begin position="56"/>
        <end position="168"/>
    </location>
</feature>
<dbReference type="GO" id="GO:0009443">
    <property type="term" value="P:pyridoxal 5'-phosphate salvage"/>
    <property type="evidence" value="ECO:0007669"/>
    <property type="project" value="InterPro"/>
</dbReference>
<evidence type="ECO:0000256" key="14">
    <source>
        <dbReference type="ARBA" id="ARBA00048524"/>
    </source>
</evidence>
<evidence type="ECO:0000256" key="11">
    <source>
        <dbReference type="ARBA" id="ARBA00032808"/>
    </source>
</evidence>
<evidence type="ECO:0000259" key="15">
    <source>
        <dbReference type="Pfam" id="PF08543"/>
    </source>
</evidence>
<comment type="pathway">
    <text evidence="1">Cofactor metabolism; pyridoxal 5'-phosphate salvage; pyridoxamine 5'-phosphate from pyridoxamine: step 1/1.</text>
</comment>
<evidence type="ECO:0000256" key="1">
    <source>
        <dbReference type="ARBA" id="ARBA00004750"/>
    </source>
</evidence>
<comment type="pathway">
    <text evidence="3">Cofactor metabolism; pyridoxal 5'-phosphate salvage; pyridoxal 5'-phosphate from pyridoxal: step 1/1.</text>
</comment>
<evidence type="ECO:0000313" key="17">
    <source>
        <dbReference type="Proteomes" id="UP001174909"/>
    </source>
</evidence>
<sequence length="202" mass="22201">YTSELLRNSAGYKEYRGQVLDSDNLDALITGLRSNSLLKYTHILTGYCGEKSFLEKILDVVTELKRASPNCLFLCDPVLGDDGKMYVPSELIDVYRERIVPSADILTPNQFELELLSGAKVTSEEEALKAIDCLLSRGSKCVIVTSIELPSSTDTLVLLGKSEKGEVARIEIPKLEGPFRGNWGPLLCPPVGMEPPRPTVIV</sequence>
<accession>A0AA35RV63</accession>
<comment type="pathway">
    <text evidence="2">Cofactor metabolism; pyridoxal 5'-phosphate salvage; pyridoxine 5'-phosphate from pyridoxine: step 1/1.</text>
</comment>
<dbReference type="GO" id="GO:0008478">
    <property type="term" value="F:pyridoxal kinase activity"/>
    <property type="evidence" value="ECO:0007669"/>
    <property type="project" value="UniProtKB-EC"/>
</dbReference>
<comment type="similarity">
    <text evidence="4">Belongs to the pyridoxine kinase family.</text>
</comment>
<keyword evidence="7" id="KW-0808">Transferase</keyword>
<dbReference type="GO" id="GO:0005524">
    <property type="term" value="F:ATP binding"/>
    <property type="evidence" value="ECO:0007669"/>
    <property type="project" value="UniProtKB-KW"/>
</dbReference>
<keyword evidence="9 16" id="KW-0418">Kinase</keyword>
<name>A0AA35RV63_GEOBA</name>
<evidence type="ECO:0000256" key="10">
    <source>
        <dbReference type="ARBA" id="ARBA00022840"/>
    </source>
</evidence>
<dbReference type="PANTHER" id="PTHR10534">
    <property type="entry name" value="PYRIDOXAL KINASE"/>
    <property type="match status" value="1"/>
</dbReference>
<dbReference type="InterPro" id="IPR004625">
    <property type="entry name" value="PyrdxlKinase"/>
</dbReference>
<evidence type="ECO:0000256" key="12">
    <source>
        <dbReference type="ARBA" id="ARBA00047310"/>
    </source>
</evidence>
<keyword evidence="8" id="KW-0547">Nucleotide-binding</keyword>
<evidence type="ECO:0000256" key="4">
    <source>
        <dbReference type="ARBA" id="ARBA00008805"/>
    </source>
</evidence>
<evidence type="ECO:0000256" key="13">
    <source>
        <dbReference type="ARBA" id="ARBA00047377"/>
    </source>
</evidence>
<dbReference type="Proteomes" id="UP001174909">
    <property type="component" value="Unassembled WGS sequence"/>
</dbReference>
<dbReference type="SUPFAM" id="SSF53613">
    <property type="entry name" value="Ribokinase-like"/>
    <property type="match status" value="1"/>
</dbReference>
<gene>
    <name evidence="16" type="ORF">GBAR_LOCUS10737</name>
</gene>
<dbReference type="InterPro" id="IPR029056">
    <property type="entry name" value="Ribokinase-like"/>
</dbReference>
<comment type="catalytic activity">
    <reaction evidence="12">
        <text>pyridoxamine + ATP = pyridoxamine 5'-phosphate + ADP + H(+)</text>
        <dbReference type="Rhea" id="RHEA:25104"/>
        <dbReference type="ChEBI" id="CHEBI:15378"/>
        <dbReference type="ChEBI" id="CHEBI:30616"/>
        <dbReference type="ChEBI" id="CHEBI:57761"/>
        <dbReference type="ChEBI" id="CHEBI:58451"/>
        <dbReference type="ChEBI" id="CHEBI:456216"/>
        <dbReference type="EC" id="2.7.1.35"/>
    </reaction>
    <physiologicalReaction direction="left-to-right" evidence="12">
        <dbReference type="Rhea" id="RHEA:25105"/>
    </physiologicalReaction>
</comment>
<dbReference type="CDD" id="cd01173">
    <property type="entry name" value="pyridoxal_pyridoxamine_kinase"/>
    <property type="match status" value="1"/>
</dbReference>
<evidence type="ECO:0000256" key="8">
    <source>
        <dbReference type="ARBA" id="ARBA00022741"/>
    </source>
</evidence>
<reference evidence="16" key="1">
    <citation type="submission" date="2023-03" db="EMBL/GenBank/DDBJ databases">
        <authorList>
            <person name="Steffen K."/>
            <person name="Cardenas P."/>
        </authorList>
    </citation>
    <scope>NUCLEOTIDE SEQUENCE</scope>
</reference>
<evidence type="ECO:0000256" key="5">
    <source>
        <dbReference type="ARBA" id="ARBA00012104"/>
    </source>
</evidence>
<comment type="catalytic activity">
    <reaction evidence="14">
        <text>pyridoxine + ATP = pyridoxine 5'-phosphate + ADP + H(+)</text>
        <dbReference type="Rhea" id="RHEA:25108"/>
        <dbReference type="ChEBI" id="CHEBI:15378"/>
        <dbReference type="ChEBI" id="CHEBI:16709"/>
        <dbReference type="ChEBI" id="CHEBI:30616"/>
        <dbReference type="ChEBI" id="CHEBI:58589"/>
        <dbReference type="ChEBI" id="CHEBI:456216"/>
        <dbReference type="EC" id="2.7.1.35"/>
    </reaction>
    <physiologicalReaction direction="left-to-right" evidence="14">
        <dbReference type="Rhea" id="RHEA:25109"/>
    </physiologicalReaction>
</comment>
<feature type="non-terminal residue" evidence="16">
    <location>
        <position position="1"/>
    </location>
</feature>
<dbReference type="Pfam" id="PF08543">
    <property type="entry name" value="Phos_pyr_kin"/>
    <property type="match status" value="1"/>
</dbReference>
<dbReference type="PANTHER" id="PTHR10534:SF2">
    <property type="entry name" value="PYRIDOXAL KINASE"/>
    <property type="match status" value="1"/>
</dbReference>
<organism evidence="16 17">
    <name type="scientific">Geodia barretti</name>
    <name type="common">Barrett's horny sponge</name>
    <dbReference type="NCBI Taxonomy" id="519541"/>
    <lineage>
        <taxon>Eukaryota</taxon>
        <taxon>Metazoa</taxon>
        <taxon>Porifera</taxon>
        <taxon>Demospongiae</taxon>
        <taxon>Heteroscleromorpha</taxon>
        <taxon>Tetractinellida</taxon>
        <taxon>Astrophorina</taxon>
        <taxon>Geodiidae</taxon>
        <taxon>Geodia</taxon>
    </lineage>
</organism>
<evidence type="ECO:0000256" key="6">
    <source>
        <dbReference type="ARBA" id="ARBA00018134"/>
    </source>
</evidence>
<dbReference type="AlphaFoldDB" id="A0AA35RV63"/>
<keyword evidence="17" id="KW-1185">Reference proteome</keyword>
<evidence type="ECO:0000256" key="9">
    <source>
        <dbReference type="ARBA" id="ARBA00022777"/>
    </source>
</evidence>
<evidence type="ECO:0000313" key="16">
    <source>
        <dbReference type="EMBL" id="CAI8017782.1"/>
    </source>
</evidence>
<dbReference type="GO" id="GO:0005829">
    <property type="term" value="C:cytosol"/>
    <property type="evidence" value="ECO:0007669"/>
    <property type="project" value="TreeGrafter"/>
</dbReference>
<keyword evidence="10" id="KW-0067">ATP-binding</keyword>
<dbReference type="Gene3D" id="3.40.1190.20">
    <property type="match status" value="1"/>
</dbReference>
<dbReference type="NCBIfam" id="TIGR00687">
    <property type="entry name" value="pyridox_kin"/>
    <property type="match status" value="1"/>
</dbReference>
<evidence type="ECO:0000256" key="2">
    <source>
        <dbReference type="ARBA" id="ARBA00004835"/>
    </source>
</evidence>
<dbReference type="EMBL" id="CASHTH010001654">
    <property type="protein sequence ID" value="CAI8017782.1"/>
    <property type="molecule type" value="Genomic_DNA"/>
</dbReference>
<evidence type="ECO:0000256" key="3">
    <source>
        <dbReference type="ARBA" id="ARBA00005210"/>
    </source>
</evidence>
<comment type="catalytic activity">
    <reaction evidence="13">
        <text>pyridoxal + ATP = pyridoxal 5'-phosphate + ADP + H(+)</text>
        <dbReference type="Rhea" id="RHEA:10224"/>
        <dbReference type="ChEBI" id="CHEBI:15378"/>
        <dbReference type="ChEBI" id="CHEBI:17310"/>
        <dbReference type="ChEBI" id="CHEBI:30616"/>
        <dbReference type="ChEBI" id="CHEBI:456216"/>
        <dbReference type="ChEBI" id="CHEBI:597326"/>
        <dbReference type="EC" id="2.7.1.35"/>
    </reaction>
    <physiologicalReaction direction="left-to-right" evidence="13">
        <dbReference type="Rhea" id="RHEA:10225"/>
    </physiologicalReaction>
</comment>
<dbReference type="EC" id="2.7.1.35" evidence="5"/>
<protein>
    <recommendedName>
        <fullName evidence="6">Pyridoxal kinase</fullName>
        <ecNumber evidence="5">2.7.1.35</ecNumber>
    </recommendedName>
    <alternativeName>
        <fullName evidence="11">Pyridoxine kinase</fullName>
    </alternativeName>
</protein>